<evidence type="ECO:0000313" key="2">
    <source>
        <dbReference type="Proteomes" id="UP000196655"/>
    </source>
</evidence>
<comment type="caution">
    <text evidence="1">The sequence shown here is derived from an EMBL/GenBank/DDBJ whole genome shotgun (WGS) entry which is preliminary data.</text>
</comment>
<dbReference type="EMBL" id="NHON01000065">
    <property type="protein sequence ID" value="OWJ64222.1"/>
    <property type="molecule type" value="Genomic_DNA"/>
</dbReference>
<name>A0A211ZG19_9PROT</name>
<evidence type="ECO:0000313" key="1">
    <source>
        <dbReference type="EMBL" id="OWJ64222.1"/>
    </source>
</evidence>
<accession>A0A211ZG19</accession>
<dbReference type="AlphaFoldDB" id="A0A211ZG19"/>
<dbReference type="Proteomes" id="UP000196655">
    <property type="component" value="Unassembled WGS sequence"/>
</dbReference>
<proteinExistence type="predicted"/>
<reference evidence="2" key="1">
    <citation type="submission" date="2017-05" db="EMBL/GenBank/DDBJ databases">
        <authorList>
            <person name="Macchi M."/>
            <person name="Festa S."/>
            <person name="Coppotelli B.M."/>
            <person name="Morelli I.S."/>
        </authorList>
    </citation>
    <scope>NUCLEOTIDE SEQUENCE [LARGE SCALE GENOMIC DNA]</scope>
    <source>
        <strain evidence="2">I</strain>
    </source>
</reference>
<sequence length="102" mass="10184">MALGLALIATGACSGVLTAPAKAGADLAKDVEAKCLEAAASKVTMPRIVVDPHGSDHYGLAVVGGKRPGESGGISLICVYDRASRTVELGGPIANDKLLVGQ</sequence>
<keyword evidence="2" id="KW-1185">Reference proteome</keyword>
<protein>
    <submittedName>
        <fullName evidence="1">Uncharacterized protein</fullName>
    </submittedName>
</protein>
<organism evidence="1 2">
    <name type="scientific">Inquilinus limosus</name>
    <dbReference type="NCBI Taxonomy" id="171674"/>
    <lineage>
        <taxon>Bacteria</taxon>
        <taxon>Pseudomonadati</taxon>
        <taxon>Pseudomonadota</taxon>
        <taxon>Alphaproteobacteria</taxon>
        <taxon>Rhodospirillales</taxon>
        <taxon>Rhodospirillaceae</taxon>
        <taxon>Inquilinus</taxon>
    </lineage>
</organism>
<gene>
    <name evidence="1" type="ORF">BWR60_25985</name>
</gene>